<dbReference type="Gene3D" id="1.25.40.10">
    <property type="entry name" value="Tetratricopeptide repeat domain"/>
    <property type="match status" value="1"/>
</dbReference>
<organism evidence="6">
    <name type="scientific">Cuerna arida</name>
    <dbReference type="NCBI Taxonomy" id="1464854"/>
    <lineage>
        <taxon>Eukaryota</taxon>
        <taxon>Metazoa</taxon>
        <taxon>Ecdysozoa</taxon>
        <taxon>Arthropoda</taxon>
        <taxon>Hexapoda</taxon>
        <taxon>Insecta</taxon>
        <taxon>Pterygota</taxon>
        <taxon>Neoptera</taxon>
        <taxon>Paraneoptera</taxon>
        <taxon>Hemiptera</taxon>
        <taxon>Auchenorrhyncha</taxon>
        <taxon>Membracoidea</taxon>
        <taxon>Cicadellidae</taxon>
        <taxon>Cicadellinae</taxon>
        <taxon>Proconiini</taxon>
        <taxon>Cuerna</taxon>
    </lineage>
</organism>
<evidence type="ECO:0000313" key="6">
    <source>
        <dbReference type="EMBL" id="JAS43870.1"/>
    </source>
</evidence>
<accession>A0A1B6F0X9</accession>
<dbReference type="InterPro" id="IPR011990">
    <property type="entry name" value="TPR-like_helical_dom_sf"/>
</dbReference>
<evidence type="ECO:0000256" key="1">
    <source>
        <dbReference type="ARBA" id="ARBA00004514"/>
    </source>
</evidence>
<dbReference type="PANTHER" id="PTHR12875:SF0">
    <property type="entry name" value="GOLGI TO ER TRAFFIC PROTEIN 4 HOMOLOG"/>
    <property type="match status" value="1"/>
</dbReference>
<protein>
    <recommendedName>
        <fullName evidence="7">Golgi to ER traffic protein 4 homolog</fullName>
    </recommendedName>
</protein>
<dbReference type="EMBL" id="GECZ01025899">
    <property type="protein sequence ID" value="JAS43870.1"/>
    <property type="molecule type" value="Transcribed_RNA"/>
</dbReference>
<name>A0A1B6F0X9_9HEMI</name>
<dbReference type="FunFam" id="1.25.40.10:FF:000060">
    <property type="entry name" value="Golgi to ER traffic protein 4 homolog"/>
    <property type="match status" value="1"/>
</dbReference>
<feature type="compositionally biased region" description="Polar residues" evidence="5">
    <location>
        <begin position="310"/>
        <end position="324"/>
    </location>
</feature>
<sequence>MDPELANQWGVKRLHDKLQSALSSGDFYVAYQFIYCIYFRVSKNFSLANYLYGGSTILIGKNKYELSIDVAQLVLATLENCPKIEDEIWMHKMCDLVAAIKPSVNERDTLVKRIVRWVTMRKNDDLKLKTHRRLAEIFLVEKNYPSARYHYLLSGDGELCAKLLIQFQAAQGYSEEVDIFIVQTVLQYLCMKNSRAAIRVFYCYTSEHPQIQKPRPPYSFPLLNFVWFLFKAIESKKLRIFKILCEQYEMTIKRDPSFADYLEQIAQLFFGVKTSLNADQTSTPQITSSEMFSNIFQSLLSDLSLNLTRPRPSTNTQSSSNANFNVPDID</sequence>
<comment type="similarity">
    <text evidence="2">Belongs to the GET4 family.</text>
</comment>
<evidence type="ECO:0000256" key="5">
    <source>
        <dbReference type="SAM" id="MobiDB-lite"/>
    </source>
</evidence>
<evidence type="ECO:0000256" key="4">
    <source>
        <dbReference type="ARBA" id="ARBA00022490"/>
    </source>
</evidence>
<feature type="region of interest" description="Disordered" evidence="5">
    <location>
        <begin position="310"/>
        <end position="330"/>
    </location>
</feature>
<proteinExistence type="inferred from homology"/>
<keyword evidence="3" id="KW-0813">Transport</keyword>
<dbReference type="GO" id="GO:0045048">
    <property type="term" value="P:protein insertion into ER membrane"/>
    <property type="evidence" value="ECO:0007669"/>
    <property type="project" value="InterPro"/>
</dbReference>
<keyword evidence="4" id="KW-0963">Cytoplasm</keyword>
<dbReference type="AlphaFoldDB" id="A0A1B6F0X9"/>
<reference evidence="6" key="1">
    <citation type="submission" date="2015-11" db="EMBL/GenBank/DDBJ databases">
        <title>De novo transcriptome assembly of four potential Pierce s Disease insect vectors from Arizona vineyards.</title>
        <authorList>
            <person name="Tassone E.E."/>
        </authorList>
    </citation>
    <scope>NUCLEOTIDE SEQUENCE</scope>
</reference>
<dbReference type="Pfam" id="PF04190">
    <property type="entry name" value="GET4"/>
    <property type="match status" value="1"/>
</dbReference>
<gene>
    <name evidence="6" type="ORF">g.1016</name>
</gene>
<evidence type="ECO:0000256" key="3">
    <source>
        <dbReference type="ARBA" id="ARBA00022448"/>
    </source>
</evidence>
<dbReference type="PANTHER" id="PTHR12875">
    <property type="entry name" value="GOLGI TO ER TRAFFIC PROTEIN 4 HOMOLOG"/>
    <property type="match status" value="1"/>
</dbReference>
<dbReference type="GO" id="GO:0071818">
    <property type="term" value="C:BAT3 complex"/>
    <property type="evidence" value="ECO:0007669"/>
    <property type="project" value="TreeGrafter"/>
</dbReference>
<comment type="subcellular location">
    <subcellularLocation>
        <location evidence="1">Cytoplasm</location>
        <location evidence="1">Cytosol</location>
    </subcellularLocation>
</comment>
<dbReference type="InterPro" id="IPR007317">
    <property type="entry name" value="GET4"/>
</dbReference>
<evidence type="ECO:0008006" key="7">
    <source>
        <dbReference type="Google" id="ProtNLM"/>
    </source>
</evidence>
<evidence type="ECO:0000256" key="2">
    <source>
        <dbReference type="ARBA" id="ARBA00005351"/>
    </source>
</evidence>